<accession>A0A1G6L4X9</accession>
<name>A0A1G6L4X9_9GAMM</name>
<organism evidence="1 2">
    <name type="scientific">Ectopseudomonas chengduensis</name>
    <dbReference type="NCBI Taxonomy" id="489632"/>
    <lineage>
        <taxon>Bacteria</taxon>
        <taxon>Pseudomonadati</taxon>
        <taxon>Pseudomonadota</taxon>
        <taxon>Gammaproteobacteria</taxon>
        <taxon>Pseudomonadales</taxon>
        <taxon>Pseudomonadaceae</taxon>
        <taxon>Ectopseudomonas</taxon>
    </lineage>
</organism>
<keyword evidence="2" id="KW-1185">Reference proteome</keyword>
<dbReference type="EMBL" id="FMZQ01000002">
    <property type="protein sequence ID" value="SDC37775.1"/>
    <property type="molecule type" value="Genomic_DNA"/>
</dbReference>
<dbReference type="AlphaFoldDB" id="A0A1G6L4X9"/>
<sequence>MDKKYQVFISSTYSDLKEERSKIFQTLMELDCIPAGMELFPATDEEQFEFIKRIIDDCDYYLLVIGGRYGSTTAQGISYTEKEYDYAIEKGIKVVALLHEKPNEIPYEKSEQNEISRKLLESFREKAATGRLVRFWKTAEDLPGIVALSMAKTIKMFPATGWVRANLAENRESSKELARLSIENHELREELKTLKETIQKTESNGEIKEILKTSEVEVYIYYHDSKDWEAQKKSTLLSIFSLIAPELIQEKSSTDINYSLAFHLKDDPKREIRGTWPLPTNNVTDWLADLAALNLVEPSSRKHAVSDKNEYWQLTNFAKEFLKDMRLNRLKEETKGTIK</sequence>
<dbReference type="RefSeq" id="WP_081593801.1">
    <property type="nucleotide sequence ID" value="NZ_FMZQ01000002.1"/>
</dbReference>
<reference evidence="2" key="1">
    <citation type="submission" date="2016-10" db="EMBL/GenBank/DDBJ databases">
        <authorList>
            <person name="Varghese N."/>
            <person name="Submissions S."/>
        </authorList>
    </citation>
    <scope>NUCLEOTIDE SEQUENCE [LARGE SCALE GENOMIC DNA]</scope>
    <source>
        <strain evidence="2">DSM 26382</strain>
    </source>
</reference>
<evidence type="ECO:0000313" key="2">
    <source>
        <dbReference type="Proteomes" id="UP000199467"/>
    </source>
</evidence>
<gene>
    <name evidence="1" type="ORF">SAMN05216576_102365</name>
</gene>
<proteinExistence type="predicted"/>
<protein>
    <submittedName>
        <fullName evidence="1">Uncharacterized protein</fullName>
    </submittedName>
</protein>
<dbReference type="InterPro" id="IPR025139">
    <property type="entry name" value="DUF4062"/>
</dbReference>
<dbReference type="Proteomes" id="UP000199467">
    <property type="component" value="Unassembled WGS sequence"/>
</dbReference>
<dbReference type="Pfam" id="PF13271">
    <property type="entry name" value="DUF4062"/>
    <property type="match status" value="1"/>
</dbReference>
<evidence type="ECO:0000313" key="1">
    <source>
        <dbReference type="EMBL" id="SDC37775.1"/>
    </source>
</evidence>